<name>A0A1F5EKV7_9BACT</name>
<keyword evidence="1" id="KW-0472">Membrane</keyword>
<evidence type="ECO:0000256" key="1">
    <source>
        <dbReference type="SAM" id="Phobius"/>
    </source>
</evidence>
<dbReference type="EMBL" id="MFAA01000044">
    <property type="protein sequence ID" value="OGD68039.1"/>
    <property type="molecule type" value="Genomic_DNA"/>
</dbReference>
<protein>
    <submittedName>
        <fullName evidence="2">Uncharacterized protein</fullName>
    </submittedName>
</protein>
<keyword evidence="1" id="KW-1133">Transmembrane helix</keyword>
<comment type="caution">
    <text evidence="2">The sequence shown here is derived from an EMBL/GenBank/DDBJ whole genome shotgun (WGS) entry which is preliminary data.</text>
</comment>
<gene>
    <name evidence="2" type="ORF">A3E89_02730</name>
</gene>
<feature type="transmembrane region" description="Helical" evidence="1">
    <location>
        <begin position="47"/>
        <end position="71"/>
    </location>
</feature>
<reference evidence="2 3" key="1">
    <citation type="journal article" date="2016" name="Nat. Commun.">
        <title>Thousands of microbial genomes shed light on interconnected biogeochemical processes in an aquifer system.</title>
        <authorList>
            <person name="Anantharaman K."/>
            <person name="Brown C.T."/>
            <person name="Hug L.A."/>
            <person name="Sharon I."/>
            <person name="Castelle C.J."/>
            <person name="Probst A.J."/>
            <person name="Thomas B.C."/>
            <person name="Singh A."/>
            <person name="Wilkins M.J."/>
            <person name="Karaoz U."/>
            <person name="Brodie E.L."/>
            <person name="Williams K.H."/>
            <person name="Hubbard S.S."/>
            <person name="Banfield J.F."/>
        </authorList>
    </citation>
    <scope>NUCLEOTIDE SEQUENCE [LARGE SCALE GENOMIC DNA]</scope>
</reference>
<evidence type="ECO:0000313" key="3">
    <source>
        <dbReference type="Proteomes" id="UP000185891"/>
    </source>
</evidence>
<sequence>MYGSYFVAGLSGFLAFFFGFLIIAITATGKNSSSYVRRDIEGTTSCFLNMGFFIMIAGIIIVIGSIVCFCINYF</sequence>
<evidence type="ECO:0000313" key="2">
    <source>
        <dbReference type="EMBL" id="OGD68039.1"/>
    </source>
</evidence>
<dbReference type="AlphaFoldDB" id="A0A1F5EKV7"/>
<proteinExistence type="predicted"/>
<accession>A0A1F5EKV7</accession>
<keyword evidence="1" id="KW-0812">Transmembrane</keyword>
<organism evidence="2 3">
    <name type="scientific">Candidatus Campbellbacteria bacterium RIFCSPHIGHO2_12_FULL_35_10</name>
    <dbReference type="NCBI Taxonomy" id="1797578"/>
    <lineage>
        <taxon>Bacteria</taxon>
        <taxon>Candidatus Campbelliibacteriota</taxon>
    </lineage>
</organism>
<feature type="transmembrane region" description="Helical" evidence="1">
    <location>
        <begin position="7"/>
        <end position="27"/>
    </location>
</feature>
<dbReference type="Proteomes" id="UP000185891">
    <property type="component" value="Unassembled WGS sequence"/>
</dbReference>